<dbReference type="Proteomes" id="UP001244787">
    <property type="component" value="Unassembled WGS sequence"/>
</dbReference>
<accession>A0ABT8DEY1</accession>
<evidence type="ECO:0000313" key="2">
    <source>
        <dbReference type="EMBL" id="MDN3723738.1"/>
    </source>
</evidence>
<evidence type="ECO:0000256" key="1">
    <source>
        <dbReference type="SAM" id="MobiDB-lite"/>
    </source>
</evidence>
<organism evidence="2 3">
    <name type="scientific">Aequorivita aurantiaca</name>
    <dbReference type="NCBI Taxonomy" id="3053356"/>
    <lineage>
        <taxon>Bacteria</taxon>
        <taxon>Pseudomonadati</taxon>
        <taxon>Bacteroidota</taxon>
        <taxon>Flavobacteriia</taxon>
        <taxon>Flavobacteriales</taxon>
        <taxon>Flavobacteriaceae</taxon>
        <taxon>Aequorivita</taxon>
    </lineage>
</organism>
<evidence type="ECO:0000313" key="3">
    <source>
        <dbReference type="Proteomes" id="UP001244787"/>
    </source>
</evidence>
<gene>
    <name evidence="2" type="ORF">QRD02_05045</name>
</gene>
<dbReference type="EMBL" id="JAUGQQ010000002">
    <property type="protein sequence ID" value="MDN3723738.1"/>
    <property type="molecule type" value="Genomic_DNA"/>
</dbReference>
<proteinExistence type="predicted"/>
<reference evidence="2 3" key="1">
    <citation type="submission" date="2023-06" db="EMBL/GenBank/DDBJ databases">
        <authorList>
            <person name="Ye Y.-Q."/>
            <person name="Du Z.-J."/>
        </authorList>
    </citation>
    <scope>NUCLEOTIDE SEQUENCE [LARGE SCALE GENOMIC DNA]</scope>
    <source>
        <strain evidence="2 3">SDUM287046</strain>
    </source>
</reference>
<name>A0ABT8DEY1_9FLAO</name>
<sequence>MKLKKSNRRNNENFSNYKKYIDESFYSKYFLRFLRRSNINESINRGPKTNTADLAGSICPNPNPKKPRMAATIVKNRRRNVQNIEGEVEVC</sequence>
<dbReference type="RefSeq" id="WP_290253825.1">
    <property type="nucleotide sequence ID" value="NZ_JAUGQQ010000002.1"/>
</dbReference>
<comment type="caution">
    <text evidence="2">The sequence shown here is derived from an EMBL/GenBank/DDBJ whole genome shotgun (WGS) entry which is preliminary data.</text>
</comment>
<protein>
    <submittedName>
        <fullName evidence="2">Uncharacterized protein</fullName>
    </submittedName>
</protein>
<feature type="compositionally biased region" description="Polar residues" evidence="1">
    <location>
        <begin position="42"/>
        <end position="52"/>
    </location>
</feature>
<keyword evidence="3" id="KW-1185">Reference proteome</keyword>
<feature type="region of interest" description="Disordered" evidence="1">
    <location>
        <begin position="42"/>
        <end position="68"/>
    </location>
</feature>